<dbReference type="AlphaFoldDB" id="A0A7G2E5L4"/>
<accession>A0A7G2E5L4</accession>
<gene>
    <name evidence="2" type="ORF">AT9943_LOCUS6457</name>
</gene>
<dbReference type="EMBL" id="LR881467">
    <property type="protein sequence ID" value="CAD5318221.1"/>
    <property type="molecule type" value="Genomic_DNA"/>
</dbReference>
<feature type="region of interest" description="Disordered" evidence="1">
    <location>
        <begin position="354"/>
        <end position="388"/>
    </location>
</feature>
<proteinExistence type="predicted"/>
<evidence type="ECO:0000256" key="1">
    <source>
        <dbReference type="SAM" id="MobiDB-lite"/>
    </source>
</evidence>
<evidence type="ECO:0000313" key="3">
    <source>
        <dbReference type="Proteomes" id="UP000516314"/>
    </source>
</evidence>
<name>A0A7G2E5L4_ARATH</name>
<protein>
    <submittedName>
        <fullName evidence="2">(thale cress) hypothetical protein</fullName>
    </submittedName>
</protein>
<dbReference type="PANTHER" id="PTHR33116">
    <property type="entry name" value="REVERSE TRANSCRIPTASE ZINC-BINDING DOMAIN-CONTAINING PROTEIN-RELATED-RELATED"/>
    <property type="match status" value="1"/>
</dbReference>
<evidence type="ECO:0000313" key="2">
    <source>
        <dbReference type="EMBL" id="CAD5318221.1"/>
    </source>
</evidence>
<feature type="compositionally biased region" description="Polar residues" evidence="1">
    <location>
        <begin position="376"/>
        <end position="388"/>
    </location>
</feature>
<sequence length="783" mass="87918">MSRKFIYSEKGKGIASPCLPPKIPRVSIPAFDDSELRRKHSLTIIGRLTNPLAQRVWGMIPFLADLWKTSTRPIGADLGQGRFQFQFSSEQDLFSIPIHLCSEEMFISVAKGVGIFEKAEITNTYARIRVTVNGLKPLIKKIFVDFVDGSEALADLVYDKLEQKNVSPLPPLLLLRIVRINLLGIFKGTTMIETRSDLNKGDIKDNEALRGLEDRIMDATQIKENTLDLTLEVDMIFPRPRILENQFGRPLGITRAVELRRNPLATLLPQKALNIAMGELRDVMIQYVNCADPTESVARKERYRQAKDHGQFEETAGQIIRANLSIPPLALQDLSPQQTTYQERIRISQRLAGPSFGASSSKQLPLLNEPGRDPSLQGSPSLSRQSKNSLPISLCKRIQTALTRFFWDSIPQKRKMSWIAWEKLTRPKQKRGLGFRDLQQFNVALSQNSAGVKVSKTASHGWRSILSGRDLLVKNIGWSTGDGGSTLIWDDSWIPSPDFIQPKGLAPLLSKGWRVKDLFFPNLIDWNEALVKDMFPALSENIFSITPSRLSAPDKRIWIHTQNGEYTVKSGYFIARESLQGALSTGCQLASGGIEVDPAYKKCKEPETIDHLLFNCSFAKQPEVPYSLGSAGTFGLLGIKKSSIKGVSLLKRRYKKRSRQRAQSVTLPPPGSIFSGQRAVNRTPRYRDCDFFIIYRTNAAWRSGDHVAAIAVRAALSNARMLKLPRIALESDCSTLVTTIMLRMRFRWKVCHGKRIGGLLNLNGMKVCVVQPPYQPKRVGRPR</sequence>
<organism evidence="2 3">
    <name type="scientific">Arabidopsis thaliana</name>
    <name type="common">Mouse-ear cress</name>
    <dbReference type="NCBI Taxonomy" id="3702"/>
    <lineage>
        <taxon>Eukaryota</taxon>
        <taxon>Viridiplantae</taxon>
        <taxon>Streptophyta</taxon>
        <taxon>Embryophyta</taxon>
        <taxon>Tracheophyta</taxon>
        <taxon>Spermatophyta</taxon>
        <taxon>Magnoliopsida</taxon>
        <taxon>eudicotyledons</taxon>
        <taxon>Gunneridae</taxon>
        <taxon>Pentapetalae</taxon>
        <taxon>rosids</taxon>
        <taxon>malvids</taxon>
        <taxon>Brassicales</taxon>
        <taxon>Brassicaceae</taxon>
        <taxon>Camelineae</taxon>
        <taxon>Arabidopsis</taxon>
    </lineage>
</organism>
<reference evidence="2 3" key="1">
    <citation type="submission" date="2020-09" db="EMBL/GenBank/DDBJ databases">
        <authorList>
            <person name="Ashkenazy H."/>
        </authorList>
    </citation>
    <scope>NUCLEOTIDE SEQUENCE [LARGE SCALE GENOMIC DNA]</scope>
    <source>
        <strain evidence="3">cv. Cdm-0</strain>
    </source>
</reference>
<dbReference type="Proteomes" id="UP000516314">
    <property type="component" value="Chromosome 2"/>
</dbReference>
<dbReference type="PANTHER" id="PTHR33116:SF86">
    <property type="entry name" value="REVERSE TRANSCRIPTASE DOMAIN-CONTAINING PROTEIN"/>
    <property type="match status" value="1"/>
</dbReference>